<feature type="transmembrane region" description="Helical" evidence="2">
    <location>
        <begin position="153"/>
        <end position="174"/>
    </location>
</feature>
<feature type="transmembrane region" description="Helical" evidence="2">
    <location>
        <begin position="440"/>
        <end position="459"/>
    </location>
</feature>
<feature type="transmembrane region" description="Helical" evidence="2">
    <location>
        <begin position="217"/>
        <end position="234"/>
    </location>
</feature>
<evidence type="ECO:0000313" key="4">
    <source>
        <dbReference type="RefSeq" id="XP_012944085.1"/>
    </source>
</evidence>
<sequence length="593" mass="63828">MPPAGKDRDGSEVRTPLQSDNGHLKVPGSQNGVSRSRPQAASSEPPRQVQPDGGWGWVVCLTSLACNGTVFGIINTFGILYVVMREEYGKDDPNVSFKTAWVGSVATGITFLMCMISSIVSDRVGIRPTAVVGGVLAFAGMMSSAFVEELMLLYLTYGVLLGFGFAFAYAPSLVILGHYFKKRMGLVNGIVTFGSSVFTIGFSLGLPRLLDQVGLRYTLVFLAGMIVLLVPYALTWKPVFTRENLGVSQAAMSTLSVEMIQSQCADCCRFTRKYLNVKIWRNKGYVVWALSNGISLFGYFVPFVHLVKHVQDEFPDDDGNILVMCLAITSGVSRIVFGKVADFQWVNRIRMQQLAFFVLGVCTLCIPFSASFGGLIAITLIMGICDGLFICLLGPIAFDIVGERGASQALGFLFGIFSIPMTAGPPIAGLLYDHLGSYDIAFHVAGCPPILGALLMFFIPKTKANVPAVTSIQEFAAVSCHDIYHSKLEFEAEIEPPKVSAVTPEVITIDDVSDLAQLTGVTSLDTDEDLSRSTLPADGAASPVDTPSSEIRETAIVEEAGAAYSDRDIVAENGKETDPMVPPAKVYSGDIDV</sequence>
<feature type="transmembrane region" description="Helical" evidence="2">
    <location>
        <begin position="375"/>
        <end position="398"/>
    </location>
</feature>
<proteinExistence type="predicted"/>
<dbReference type="RefSeq" id="XP_012944085.1">
    <property type="nucleotide sequence ID" value="XM_013088631.2"/>
</dbReference>
<feature type="transmembrane region" description="Helical" evidence="2">
    <location>
        <begin position="349"/>
        <end position="369"/>
    </location>
</feature>
<organism evidence="3 4">
    <name type="scientific">Aplysia californica</name>
    <name type="common">California sea hare</name>
    <dbReference type="NCBI Taxonomy" id="6500"/>
    <lineage>
        <taxon>Eukaryota</taxon>
        <taxon>Metazoa</taxon>
        <taxon>Spiralia</taxon>
        <taxon>Lophotrochozoa</taxon>
        <taxon>Mollusca</taxon>
        <taxon>Gastropoda</taxon>
        <taxon>Heterobranchia</taxon>
        <taxon>Euthyneura</taxon>
        <taxon>Tectipleura</taxon>
        <taxon>Aplysiida</taxon>
        <taxon>Aplysioidea</taxon>
        <taxon>Aplysiidae</taxon>
        <taxon>Aplysia</taxon>
    </lineage>
</organism>
<dbReference type="InterPro" id="IPR036259">
    <property type="entry name" value="MFS_trans_sf"/>
</dbReference>
<protein>
    <submittedName>
        <fullName evidence="4">Monocarboxylate transporter 10</fullName>
    </submittedName>
</protein>
<feature type="transmembrane region" description="Helical" evidence="2">
    <location>
        <begin position="55"/>
        <end position="81"/>
    </location>
</feature>
<feature type="transmembrane region" description="Helical" evidence="2">
    <location>
        <begin position="128"/>
        <end position="147"/>
    </location>
</feature>
<dbReference type="InterPro" id="IPR050327">
    <property type="entry name" value="Proton-linked_MCT"/>
</dbReference>
<evidence type="ECO:0000256" key="1">
    <source>
        <dbReference type="SAM" id="MobiDB-lite"/>
    </source>
</evidence>
<feature type="region of interest" description="Disordered" evidence="1">
    <location>
        <begin position="526"/>
        <end position="548"/>
    </location>
</feature>
<keyword evidence="2" id="KW-1133">Transmembrane helix</keyword>
<feature type="compositionally biased region" description="Basic and acidic residues" evidence="1">
    <location>
        <begin position="1"/>
        <end position="12"/>
    </location>
</feature>
<name>A0ABM1AAP4_APLCA</name>
<reference evidence="4" key="1">
    <citation type="submission" date="2025-08" db="UniProtKB">
        <authorList>
            <consortium name="RefSeq"/>
        </authorList>
    </citation>
    <scope>IDENTIFICATION</scope>
</reference>
<feature type="region of interest" description="Disordered" evidence="1">
    <location>
        <begin position="1"/>
        <end position="51"/>
    </location>
</feature>
<dbReference type="Pfam" id="PF07690">
    <property type="entry name" value="MFS_1"/>
    <property type="match status" value="1"/>
</dbReference>
<feature type="region of interest" description="Disordered" evidence="1">
    <location>
        <begin position="573"/>
        <end position="593"/>
    </location>
</feature>
<dbReference type="InterPro" id="IPR011701">
    <property type="entry name" value="MFS"/>
</dbReference>
<dbReference type="PANTHER" id="PTHR11360:SF251">
    <property type="entry name" value="MAJOR FACILITATOR SUPERFAMILY (MFS) PROFILE DOMAIN-CONTAINING PROTEIN"/>
    <property type="match status" value="1"/>
</dbReference>
<feature type="transmembrane region" description="Helical" evidence="2">
    <location>
        <begin position="186"/>
        <end position="205"/>
    </location>
</feature>
<dbReference type="SUPFAM" id="SSF103473">
    <property type="entry name" value="MFS general substrate transporter"/>
    <property type="match status" value="1"/>
</dbReference>
<feature type="compositionally biased region" description="Polar residues" evidence="1">
    <location>
        <begin position="28"/>
        <end position="42"/>
    </location>
</feature>
<keyword evidence="2" id="KW-0472">Membrane</keyword>
<feature type="transmembrane region" description="Helical" evidence="2">
    <location>
        <begin position="285"/>
        <end position="307"/>
    </location>
</feature>
<evidence type="ECO:0000313" key="3">
    <source>
        <dbReference type="Proteomes" id="UP000694888"/>
    </source>
</evidence>
<keyword evidence="2" id="KW-0812">Transmembrane</keyword>
<gene>
    <name evidence="4" type="primary">LOC101851300</name>
</gene>
<dbReference type="Gene3D" id="1.20.1250.20">
    <property type="entry name" value="MFS general substrate transporter like domains"/>
    <property type="match status" value="2"/>
</dbReference>
<dbReference type="PANTHER" id="PTHR11360">
    <property type="entry name" value="MONOCARBOXYLATE TRANSPORTER"/>
    <property type="match status" value="1"/>
</dbReference>
<feature type="transmembrane region" description="Helical" evidence="2">
    <location>
        <begin position="101"/>
        <end position="121"/>
    </location>
</feature>
<dbReference type="GeneID" id="101851300"/>
<feature type="transmembrane region" description="Helical" evidence="2">
    <location>
        <begin position="319"/>
        <end position="337"/>
    </location>
</feature>
<accession>A0ABM1AAP4</accession>
<keyword evidence="3" id="KW-1185">Reference proteome</keyword>
<evidence type="ECO:0000256" key="2">
    <source>
        <dbReference type="SAM" id="Phobius"/>
    </source>
</evidence>
<dbReference type="Proteomes" id="UP000694888">
    <property type="component" value="Unplaced"/>
</dbReference>
<feature type="transmembrane region" description="Helical" evidence="2">
    <location>
        <begin position="410"/>
        <end position="428"/>
    </location>
</feature>